<comment type="caution">
    <text evidence="1">The sequence shown here is derived from an EMBL/GenBank/DDBJ whole genome shotgun (WGS) entry which is preliminary data.</text>
</comment>
<dbReference type="EMBL" id="CADDTS010000052">
    <property type="protein sequence ID" value="CAB1223221.1"/>
    <property type="molecule type" value="Genomic_DNA"/>
</dbReference>
<protein>
    <submittedName>
        <fullName evidence="1">Uncharacterized protein</fullName>
    </submittedName>
</protein>
<name>A0A811GJ64_9GAMM</name>
<sequence length="57" mass="6293">MSDSFCKPYLNPRTGNMTFGSAARNGRLKTLGGVDGVVKKTRDFLLNEADKTQKKTK</sequence>
<organism evidence="1 2">
    <name type="scientific">Acinetobacter bouvetii</name>
    <dbReference type="NCBI Taxonomy" id="202951"/>
    <lineage>
        <taxon>Bacteria</taxon>
        <taxon>Pseudomonadati</taxon>
        <taxon>Pseudomonadota</taxon>
        <taxon>Gammaproteobacteria</taxon>
        <taxon>Moraxellales</taxon>
        <taxon>Moraxellaceae</taxon>
        <taxon>Acinetobacter</taxon>
    </lineage>
</organism>
<dbReference type="RefSeq" id="WP_174560930.1">
    <property type="nucleotide sequence ID" value="NZ_CADDTS010000052.1"/>
</dbReference>
<evidence type="ECO:0000313" key="2">
    <source>
        <dbReference type="Proteomes" id="UP000489961"/>
    </source>
</evidence>
<evidence type="ECO:0000313" key="1">
    <source>
        <dbReference type="EMBL" id="CAB1223221.1"/>
    </source>
</evidence>
<gene>
    <name evidence="1" type="ORF">SFB21_3243</name>
</gene>
<dbReference type="Proteomes" id="UP000489961">
    <property type="component" value="Unassembled WGS sequence"/>
</dbReference>
<proteinExistence type="predicted"/>
<dbReference type="AlphaFoldDB" id="A0A811GJ64"/>
<reference evidence="1 2" key="1">
    <citation type="submission" date="2020-02" db="EMBL/GenBank/DDBJ databases">
        <authorList>
            <person name="Chaudhuri R."/>
        </authorList>
    </citation>
    <scope>NUCLEOTIDE SEQUENCE [LARGE SCALE GENOMIC DNA]</scope>
    <source>
        <strain evidence="1">SFB21</strain>
    </source>
</reference>
<accession>A0A811GJ64</accession>